<dbReference type="PROSITE" id="PS50893">
    <property type="entry name" value="ABC_TRANSPORTER_2"/>
    <property type="match status" value="1"/>
</dbReference>
<reference evidence="6 7" key="1">
    <citation type="submission" date="2016-08" db="EMBL/GenBank/DDBJ databases">
        <title>New Insights into Marine Group III Euryarchaeota, from dark to light.</title>
        <authorList>
            <person name="Haro-Moreno J.M."/>
            <person name="Rodriguez-Valera F."/>
            <person name="Lopez-Garcia P."/>
            <person name="Moreira D."/>
            <person name="Martin-Cuadrado A.B."/>
        </authorList>
    </citation>
    <scope>NUCLEOTIDE SEQUENCE [LARGE SCALE GENOMIC DNA]</scope>
    <source>
        <strain evidence="6">CG-Epi4</strain>
    </source>
</reference>
<evidence type="ECO:0000313" key="7">
    <source>
        <dbReference type="Proteomes" id="UP000183375"/>
    </source>
</evidence>
<evidence type="ECO:0000259" key="5">
    <source>
        <dbReference type="PROSITE" id="PS50893"/>
    </source>
</evidence>
<dbReference type="SMART" id="SM00382">
    <property type="entry name" value="AAA"/>
    <property type="match status" value="1"/>
</dbReference>
<protein>
    <recommendedName>
        <fullName evidence="5">ABC transporter domain-containing protein</fullName>
    </recommendedName>
</protein>
<proteinExistence type="inferred from homology"/>
<dbReference type="GO" id="GO:0005886">
    <property type="term" value="C:plasma membrane"/>
    <property type="evidence" value="ECO:0007669"/>
    <property type="project" value="UniProtKB-ARBA"/>
</dbReference>
<dbReference type="GO" id="GO:0016887">
    <property type="term" value="F:ATP hydrolysis activity"/>
    <property type="evidence" value="ECO:0007669"/>
    <property type="project" value="InterPro"/>
</dbReference>
<evidence type="ECO:0000256" key="3">
    <source>
        <dbReference type="ARBA" id="ARBA00022741"/>
    </source>
</evidence>
<dbReference type="Pfam" id="PF00005">
    <property type="entry name" value="ABC_tran"/>
    <property type="match status" value="1"/>
</dbReference>
<name>A0A1J5TJZ8_9ARCH</name>
<dbReference type="InterPro" id="IPR003439">
    <property type="entry name" value="ABC_transporter-like_ATP-bd"/>
</dbReference>
<dbReference type="PANTHER" id="PTHR42798:SF2">
    <property type="entry name" value="ABC TRANSPORTER ATP-BINDING PROTEIN MG467-RELATED"/>
    <property type="match status" value="1"/>
</dbReference>
<dbReference type="CDD" id="cd03255">
    <property type="entry name" value="ABC_MJ0796_LolCDE_FtsE"/>
    <property type="match status" value="1"/>
</dbReference>
<dbReference type="Proteomes" id="UP000183375">
    <property type="component" value="Unassembled WGS sequence"/>
</dbReference>
<dbReference type="PANTHER" id="PTHR42798">
    <property type="entry name" value="LIPOPROTEIN-RELEASING SYSTEM ATP-BINDING PROTEIN LOLD"/>
    <property type="match status" value="1"/>
</dbReference>
<feature type="domain" description="ABC transporter" evidence="5">
    <location>
        <begin position="5"/>
        <end position="215"/>
    </location>
</feature>
<dbReference type="FunFam" id="3.40.50.300:FF:000056">
    <property type="entry name" value="Cell division ATP-binding protein FtsE"/>
    <property type="match status" value="1"/>
</dbReference>
<dbReference type="InterPro" id="IPR027417">
    <property type="entry name" value="P-loop_NTPase"/>
</dbReference>
<organism evidence="6 7">
    <name type="scientific">Marine Group III euryarchaeote CG-Epi4</name>
    <dbReference type="NCBI Taxonomy" id="1888998"/>
    <lineage>
        <taxon>Archaea</taxon>
        <taxon>Methanobacteriati</taxon>
        <taxon>Thermoplasmatota</taxon>
        <taxon>Thermoplasmata</taxon>
        <taxon>Candidatus Thermoprofundales</taxon>
    </lineage>
</organism>
<dbReference type="EMBL" id="MIYX01000011">
    <property type="protein sequence ID" value="OIR21287.1"/>
    <property type="molecule type" value="Genomic_DNA"/>
</dbReference>
<evidence type="ECO:0000256" key="2">
    <source>
        <dbReference type="ARBA" id="ARBA00022448"/>
    </source>
</evidence>
<accession>A0A1J5TJZ8</accession>
<dbReference type="InterPro" id="IPR017911">
    <property type="entry name" value="MacB-like_ATP-bd"/>
</dbReference>
<dbReference type="Gene3D" id="3.40.50.300">
    <property type="entry name" value="P-loop containing nucleotide triphosphate hydrolases"/>
    <property type="match status" value="1"/>
</dbReference>
<evidence type="ECO:0000256" key="4">
    <source>
        <dbReference type="ARBA" id="ARBA00022840"/>
    </source>
</evidence>
<gene>
    <name evidence="6" type="ORF">BEU01_03000</name>
</gene>
<dbReference type="InterPro" id="IPR003593">
    <property type="entry name" value="AAA+_ATPase"/>
</dbReference>
<dbReference type="GO" id="GO:0005524">
    <property type="term" value="F:ATP binding"/>
    <property type="evidence" value="ECO:0007669"/>
    <property type="project" value="UniProtKB-KW"/>
</dbReference>
<dbReference type="PROSITE" id="PS00211">
    <property type="entry name" value="ABC_TRANSPORTER_1"/>
    <property type="match status" value="1"/>
</dbReference>
<dbReference type="AlphaFoldDB" id="A0A1J5TJZ8"/>
<evidence type="ECO:0000256" key="1">
    <source>
        <dbReference type="ARBA" id="ARBA00005417"/>
    </source>
</evidence>
<dbReference type="SUPFAM" id="SSF52540">
    <property type="entry name" value="P-loop containing nucleoside triphosphate hydrolases"/>
    <property type="match status" value="1"/>
</dbReference>
<keyword evidence="3" id="KW-0547">Nucleotide-binding</keyword>
<evidence type="ECO:0000313" key="6">
    <source>
        <dbReference type="EMBL" id="OIR21287.1"/>
    </source>
</evidence>
<keyword evidence="4" id="KW-0067">ATP-binding</keyword>
<sequence length="216" mass="23348">MEKLVALSGVVKSYDTTSVLTGIDLEIARGELIVLLGPSGSGKTTLLNLIAGIDTANSGKILVLGKNLSEMTDLELTEYRRDSVGYIFQFYNLLPNLTVMENASLGLELKGEKIDYAKIILDKVGLGDKSQRFPAQLSGGEQQRVAIARAMAKTPALIVADEPTGNLDKTNSQSVRNLFKEISSDATIIIATHDSDYLAIADKAYELNEGKLIEIK</sequence>
<comment type="caution">
    <text evidence="6">The sequence shown here is derived from an EMBL/GenBank/DDBJ whole genome shotgun (WGS) entry which is preliminary data.</text>
</comment>
<keyword evidence="2" id="KW-0813">Transport</keyword>
<dbReference type="InterPro" id="IPR017871">
    <property type="entry name" value="ABC_transporter-like_CS"/>
</dbReference>
<comment type="similarity">
    <text evidence="1">Belongs to the ABC transporter superfamily.</text>
</comment>